<evidence type="ECO:0000313" key="3">
    <source>
        <dbReference type="EnsemblPlants" id="Ma00_p00640.1"/>
    </source>
</evidence>
<dbReference type="EMBL" id="HG996475">
    <property type="protein sequence ID" value="CAG1864196.1"/>
    <property type="molecule type" value="Genomic_DNA"/>
</dbReference>
<dbReference type="EnsemblPlants" id="Ma00_t00640.1">
    <property type="protein sequence ID" value="Ma00_p00640.1"/>
    <property type="gene ID" value="Ma00_g00640"/>
</dbReference>
<keyword evidence="4" id="KW-1185">Reference proteome</keyword>
<dbReference type="Proteomes" id="UP000012960">
    <property type="component" value="Unplaced"/>
</dbReference>
<gene>
    <name evidence="2" type="ORF">GSMUA_14320.1</name>
</gene>
<dbReference type="AlphaFoldDB" id="A0A804HM10"/>
<name>A0A804HM10_MUSAM</name>
<proteinExistence type="predicted"/>
<accession>A0A804HM10</accession>
<reference evidence="3" key="2">
    <citation type="submission" date="2021-05" db="UniProtKB">
        <authorList>
            <consortium name="EnsemblPlants"/>
        </authorList>
    </citation>
    <scope>IDENTIFICATION</scope>
    <source>
        <strain evidence="3">subsp. malaccensis</strain>
    </source>
</reference>
<sequence>MSRLWEEAIQKWYTDSHTSHLDYLNLAETTKPTKVYWEEAIQKLFKSLLPAPELRTVVGGSTGTNPRSPGACQRSSSELAK</sequence>
<dbReference type="InParanoid" id="A0A804HM10"/>
<feature type="compositionally biased region" description="Polar residues" evidence="1">
    <location>
        <begin position="63"/>
        <end position="81"/>
    </location>
</feature>
<organism evidence="3 4">
    <name type="scientific">Musa acuminata subsp. malaccensis</name>
    <name type="common">Wild banana</name>
    <name type="synonym">Musa malaccensis</name>
    <dbReference type="NCBI Taxonomy" id="214687"/>
    <lineage>
        <taxon>Eukaryota</taxon>
        <taxon>Viridiplantae</taxon>
        <taxon>Streptophyta</taxon>
        <taxon>Embryophyta</taxon>
        <taxon>Tracheophyta</taxon>
        <taxon>Spermatophyta</taxon>
        <taxon>Magnoliopsida</taxon>
        <taxon>Liliopsida</taxon>
        <taxon>Zingiberales</taxon>
        <taxon>Musaceae</taxon>
        <taxon>Musa</taxon>
    </lineage>
</organism>
<evidence type="ECO:0000313" key="4">
    <source>
        <dbReference type="Proteomes" id="UP000012960"/>
    </source>
</evidence>
<evidence type="ECO:0000256" key="1">
    <source>
        <dbReference type="SAM" id="MobiDB-lite"/>
    </source>
</evidence>
<reference evidence="2" key="1">
    <citation type="submission" date="2021-03" db="EMBL/GenBank/DDBJ databases">
        <authorList>
            <consortium name="Genoscope - CEA"/>
            <person name="William W."/>
        </authorList>
    </citation>
    <scope>NUCLEOTIDE SEQUENCE</scope>
    <source>
        <strain evidence="2">Doubled-haploid Pahang</strain>
    </source>
</reference>
<dbReference type="Gramene" id="Ma00_t00640.1">
    <property type="protein sequence ID" value="Ma00_p00640.1"/>
    <property type="gene ID" value="Ma00_g00640"/>
</dbReference>
<evidence type="ECO:0000313" key="2">
    <source>
        <dbReference type="EMBL" id="CAG1864196.1"/>
    </source>
</evidence>
<feature type="region of interest" description="Disordered" evidence="1">
    <location>
        <begin position="57"/>
        <end position="81"/>
    </location>
</feature>
<protein>
    <submittedName>
        <fullName evidence="2">(wild Malaysian banana) hypothetical protein</fullName>
    </submittedName>
</protein>